<sequence>MQQAYLGNFLRTVIIIIGVLMLIRYVTKVFMPYILRYLVKKSEDHINKKFQGFQESQQHQNDYQDTNYTTSHKKQPKNDKKVVGEYIDFEEIE</sequence>
<dbReference type="OrthoDB" id="1123055at2"/>
<dbReference type="Proteomes" id="UP000199138">
    <property type="component" value="Unassembled WGS sequence"/>
</dbReference>
<organism evidence="3 4">
    <name type="scientific">Pustulibacterium marinum</name>
    <dbReference type="NCBI Taxonomy" id="1224947"/>
    <lineage>
        <taxon>Bacteria</taxon>
        <taxon>Pseudomonadati</taxon>
        <taxon>Bacteroidota</taxon>
        <taxon>Flavobacteriia</taxon>
        <taxon>Flavobacteriales</taxon>
        <taxon>Flavobacteriaceae</taxon>
        <taxon>Pustulibacterium</taxon>
    </lineage>
</organism>
<accession>A0A1I7FUF2</accession>
<protein>
    <recommendedName>
        <fullName evidence="5">DUF4834 domain-containing protein</fullName>
    </recommendedName>
</protein>
<dbReference type="Pfam" id="PF16118">
    <property type="entry name" value="DUF4834"/>
    <property type="match status" value="1"/>
</dbReference>
<keyword evidence="4" id="KW-1185">Reference proteome</keyword>
<feature type="transmembrane region" description="Helical" evidence="2">
    <location>
        <begin position="6"/>
        <end position="26"/>
    </location>
</feature>
<dbReference type="EMBL" id="FPBK01000002">
    <property type="protein sequence ID" value="SFU39780.1"/>
    <property type="molecule type" value="Genomic_DNA"/>
</dbReference>
<feature type="compositionally biased region" description="Polar residues" evidence="1">
    <location>
        <begin position="54"/>
        <end position="70"/>
    </location>
</feature>
<keyword evidence="2" id="KW-0472">Membrane</keyword>
<proteinExistence type="predicted"/>
<evidence type="ECO:0000313" key="4">
    <source>
        <dbReference type="Proteomes" id="UP000199138"/>
    </source>
</evidence>
<keyword evidence="2" id="KW-0812">Transmembrane</keyword>
<dbReference type="RefSeq" id="WP_093023939.1">
    <property type="nucleotide sequence ID" value="NZ_FPBK01000002.1"/>
</dbReference>
<evidence type="ECO:0000313" key="3">
    <source>
        <dbReference type="EMBL" id="SFU39780.1"/>
    </source>
</evidence>
<dbReference type="AlphaFoldDB" id="A0A1I7FUF2"/>
<evidence type="ECO:0000256" key="2">
    <source>
        <dbReference type="SAM" id="Phobius"/>
    </source>
</evidence>
<gene>
    <name evidence="3" type="ORF">SAMN05216480_102243</name>
</gene>
<reference evidence="4" key="1">
    <citation type="submission" date="2016-10" db="EMBL/GenBank/DDBJ databases">
        <authorList>
            <person name="Varghese N."/>
            <person name="Submissions S."/>
        </authorList>
    </citation>
    <scope>NUCLEOTIDE SEQUENCE [LARGE SCALE GENOMIC DNA]</scope>
    <source>
        <strain evidence="4">CGMCC 1.12333</strain>
    </source>
</reference>
<evidence type="ECO:0008006" key="5">
    <source>
        <dbReference type="Google" id="ProtNLM"/>
    </source>
</evidence>
<keyword evidence="2" id="KW-1133">Transmembrane helix</keyword>
<dbReference type="STRING" id="1224947.SAMN05216480_102243"/>
<dbReference type="InterPro" id="IPR032272">
    <property type="entry name" value="DUF4834"/>
</dbReference>
<name>A0A1I7FUF2_9FLAO</name>
<evidence type="ECO:0000256" key="1">
    <source>
        <dbReference type="SAM" id="MobiDB-lite"/>
    </source>
</evidence>
<feature type="region of interest" description="Disordered" evidence="1">
    <location>
        <begin position="54"/>
        <end position="81"/>
    </location>
</feature>